<dbReference type="PRINTS" id="PR00081">
    <property type="entry name" value="GDHRDH"/>
</dbReference>
<dbReference type="Pfam" id="PF00106">
    <property type="entry name" value="adh_short"/>
    <property type="match status" value="1"/>
</dbReference>
<dbReference type="PANTHER" id="PTHR43157">
    <property type="entry name" value="PHOSPHATIDYLINOSITOL-GLYCAN BIOSYNTHESIS CLASS F PROTEIN-RELATED"/>
    <property type="match status" value="1"/>
</dbReference>
<dbReference type="PANTHER" id="PTHR43157:SF31">
    <property type="entry name" value="PHOSPHATIDYLINOSITOL-GLYCAN BIOSYNTHESIS CLASS F PROTEIN"/>
    <property type="match status" value="1"/>
</dbReference>
<dbReference type="Proteomes" id="UP000461409">
    <property type="component" value="Unassembled WGS sequence"/>
</dbReference>
<accession>A0A844XDS9</accession>
<dbReference type="GO" id="GO:0016491">
    <property type="term" value="F:oxidoreductase activity"/>
    <property type="evidence" value="ECO:0007669"/>
    <property type="project" value="UniProtKB-KW"/>
</dbReference>
<protein>
    <submittedName>
        <fullName evidence="2">SDR family NAD(P)-dependent oxidoreductase</fullName>
    </submittedName>
</protein>
<dbReference type="AlphaFoldDB" id="A0A844XDS9"/>
<gene>
    <name evidence="2" type="ORF">GRF63_07500</name>
</gene>
<reference evidence="2 3" key="2">
    <citation type="submission" date="2020-02" db="EMBL/GenBank/DDBJ databases">
        <title>Erythrobacter dongmakensis sp. nov., isolated from a tidal mudflat.</title>
        <authorList>
            <person name="Kim I.S."/>
        </authorList>
    </citation>
    <scope>NUCLEOTIDE SEQUENCE [LARGE SCALE GENOMIC DNA]</scope>
    <source>
        <strain evidence="2 3">GH3-10</strain>
    </source>
</reference>
<dbReference type="CDD" id="cd05327">
    <property type="entry name" value="retinol-DH_like_SDR_c_like"/>
    <property type="match status" value="1"/>
</dbReference>
<evidence type="ECO:0000313" key="2">
    <source>
        <dbReference type="EMBL" id="MWV27748.1"/>
    </source>
</evidence>
<evidence type="ECO:0000256" key="1">
    <source>
        <dbReference type="ARBA" id="ARBA00023002"/>
    </source>
</evidence>
<dbReference type="InterPro" id="IPR036291">
    <property type="entry name" value="NAD(P)-bd_dom_sf"/>
</dbReference>
<dbReference type="EMBL" id="WUBR01000001">
    <property type="protein sequence ID" value="MWV27748.1"/>
    <property type="molecule type" value="Genomic_DNA"/>
</dbReference>
<dbReference type="NCBIfam" id="NF004846">
    <property type="entry name" value="PRK06197.1"/>
    <property type="match status" value="1"/>
</dbReference>
<name>A0A844XDS9_9SPHN</name>
<dbReference type="SUPFAM" id="SSF51735">
    <property type="entry name" value="NAD(P)-binding Rossmann-fold domains"/>
    <property type="match status" value="1"/>
</dbReference>
<proteinExistence type="predicted"/>
<organism evidence="2 3">
    <name type="scientific">Aurantiacibacter rhizosphaerae</name>
    <dbReference type="NCBI Taxonomy" id="2691582"/>
    <lineage>
        <taxon>Bacteria</taxon>
        <taxon>Pseudomonadati</taxon>
        <taxon>Pseudomonadota</taxon>
        <taxon>Alphaproteobacteria</taxon>
        <taxon>Sphingomonadales</taxon>
        <taxon>Erythrobacteraceae</taxon>
        <taxon>Aurantiacibacter</taxon>
    </lineage>
</organism>
<dbReference type="Gene3D" id="3.40.50.720">
    <property type="entry name" value="NAD(P)-binding Rossmann-like Domain"/>
    <property type="match status" value="1"/>
</dbReference>
<comment type="caution">
    <text evidence="2">The sequence shown here is derived from an EMBL/GenBank/DDBJ whole genome shotgun (WGS) entry which is preliminary data.</text>
</comment>
<dbReference type="RefSeq" id="WP_160485293.1">
    <property type="nucleotide sequence ID" value="NZ_WUBR01000001.1"/>
</dbReference>
<dbReference type="InterPro" id="IPR002347">
    <property type="entry name" value="SDR_fam"/>
</dbReference>
<keyword evidence="3" id="KW-1185">Reference proteome</keyword>
<keyword evidence="1" id="KW-0560">Oxidoreductase</keyword>
<evidence type="ECO:0000313" key="3">
    <source>
        <dbReference type="Proteomes" id="UP000461409"/>
    </source>
</evidence>
<reference evidence="2 3" key="1">
    <citation type="submission" date="2019-12" db="EMBL/GenBank/DDBJ databases">
        <authorList>
            <person name="Lee S.D."/>
        </authorList>
    </citation>
    <scope>NUCLEOTIDE SEQUENCE [LARGE SCALE GENOMIC DNA]</scope>
    <source>
        <strain evidence="2 3">GH3-10</strain>
    </source>
</reference>
<sequence length="304" mass="32437">MSFTPAEIPLQSGKTAIVTGSNTGIGFAIAETLAAKGARVLLACRDGDKAAEAIRKIEGGKEQGGEVEYLHLDLANIASVREAAEAAMKEKRIDLLINNAGVMMPPFSTATAGCELQFAVNHLGHFAFTSLLLDKLEEHNGARVVMQSSLAHRRADIDFDNLDGSKGYDKSEFYSQSKLANLLFANELNRRLRAKGSETIALACHPGIAATELMRHIKGEKIFSSIVGTVLNDSDQGALPALQAATDPAAQGGDYYGPYGLMEVRGSASGRGVQTKRARDKELAKRLWDKSIELTGVDPGLPPA</sequence>